<dbReference type="eggNOG" id="COG1215">
    <property type="taxonomic scope" value="Bacteria"/>
</dbReference>
<name>B0N0F1_9FIRM</name>
<keyword evidence="3 5" id="KW-0808">Transferase</keyword>
<dbReference type="HOGENOM" id="CLU_025996_0_9_9"/>
<accession>B0N0F1</accession>
<dbReference type="EC" id="2.4.-.-" evidence="5"/>
<feature type="domain" description="Glycosyltransferase 2-like" evidence="4">
    <location>
        <begin position="7"/>
        <end position="160"/>
    </location>
</feature>
<dbReference type="Pfam" id="PF00535">
    <property type="entry name" value="Glycos_transf_2"/>
    <property type="match status" value="1"/>
</dbReference>
<dbReference type="InterPro" id="IPR029044">
    <property type="entry name" value="Nucleotide-diphossugar_trans"/>
</dbReference>
<sequence length="277" mass="32173">MKMEKYSVLMSVYIKEKPEFLEKSIDSMINQTVKPDEIVIVKDGPLTSDLDLVIKFYNEKYPNIFKILALEKNGGLGNALNEGLKICKNNLVARMDSDDISFQNRCELQLKRFEKKEDLAILGGQIIEFSKTVTNTGKMRVVPCSNDEITKFSHKRSPFNHPTVMYKKDIIMTFGGYPTVKRKEDLGLFVRLANSNLLCENLNECLLYYRTNNDNLKRRKSFVNCKEYIDIMHRFYKEGIINIFDMTYIVLGQLSLYCFPSTIVKLLSEKILRKSKH</sequence>
<dbReference type="SUPFAM" id="SSF53448">
    <property type="entry name" value="Nucleotide-diphospho-sugar transferases"/>
    <property type="match status" value="1"/>
</dbReference>
<gene>
    <name evidence="5" type="ORF">CLORAM_00236</name>
</gene>
<keyword evidence="2 5" id="KW-0328">Glycosyltransferase</keyword>
<organism evidence="5 6">
    <name type="scientific">Thomasclavelia ramosa DSM 1402</name>
    <dbReference type="NCBI Taxonomy" id="445974"/>
    <lineage>
        <taxon>Bacteria</taxon>
        <taxon>Bacillati</taxon>
        <taxon>Bacillota</taxon>
        <taxon>Erysipelotrichia</taxon>
        <taxon>Erysipelotrichales</taxon>
        <taxon>Coprobacillaceae</taxon>
        <taxon>Thomasclavelia</taxon>
    </lineage>
</organism>
<evidence type="ECO:0000259" key="4">
    <source>
        <dbReference type="Pfam" id="PF00535"/>
    </source>
</evidence>
<dbReference type="InterPro" id="IPR050834">
    <property type="entry name" value="Glycosyltransf_2"/>
</dbReference>
<dbReference type="GO" id="GO:0016757">
    <property type="term" value="F:glycosyltransferase activity"/>
    <property type="evidence" value="ECO:0007669"/>
    <property type="project" value="UniProtKB-KW"/>
</dbReference>
<evidence type="ECO:0000256" key="3">
    <source>
        <dbReference type="ARBA" id="ARBA00022679"/>
    </source>
</evidence>
<dbReference type="Gene3D" id="3.90.550.10">
    <property type="entry name" value="Spore Coat Polysaccharide Biosynthesis Protein SpsA, Chain A"/>
    <property type="match status" value="1"/>
</dbReference>
<comment type="caution">
    <text evidence="5">The sequence shown here is derived from an EMBL/GenBank/DDBJ whole genome shotgun (WGS) entry which is preliminary data.</text>
</comment>
<evidence type="ECO:0000256" key="1">
    <source>
        <dbReference type="ARBA" id="ARBA00006739"/>
    </source>
</evidence>
<reference evidence="5" key="1">
    <citation type="submission" date="2007-11" db="EMBL/GenBank/DDBJ databases">
        <authorList>
            <person name="Fulton L."/>
            <person name="Clifton S."/>
            <person name="Fulton B."/>
            <person name="Xu J."/>
            <person name="Minx P."/>
            <person name="Pepin K.H."/>
            <person name="Johnson M."/>
            <person name="Thiruvilangam P."/>
            <person name="Bhonagiri V."/>
            <person name="Nash W.E."/>
            <person name="Mardis E.R."/>
            <person name="Wilson R.K."/>
        </authorList>
    </citation>
    <scope>NUCLEOTIDE SEQUENCE [LARGE SCALE GENOMIC DNA]</scope>
    <source>
        <strain evidence="5">DSM 1402</strain>
    </source>
</reference>
<protein>
    <submittedName>
        <fullName evidence="5">Glycosyltransferase, group 2 family protein</fullName>
        <ecNumber evidence="5">2.4.-.-</ecNumber>
    </submittedName>
</protein>
<dbReference type="InterPro" id="IPR001173">
    <property type="entry name" value="Glyco_trans_2-like"/>
</dbReference>
<evidence type="ECO:0000313" key="5">
    <source>
        <dbReference type="EMBL" id="EDS20143.1"/>
    </source>
</evidence>
<dbReference type="PANTHER" id="PTHR43685:SF5">
    <property type="entry name" value="GLYCOSYLTRANSFERASE EPSE-RELATED"/>
    <property type="match status" value="1"/>
</dbReference>
<reference evidence="5" key="2">
    <citation type="submission" date="2014-06" db="EMBL/GenBank/DDBJ databases">
        <title>Draft genome sequence of Clostridium ramosum(DSM 1402).</title>
        <authorList>
            <person name="Sudarsanam P."/>
            <person name="Ley R."/>
            <person name="Guruge J."/>
            <person name="Turnbaugh P.J."/>
            <person name="Mahowald M."/>
            <person name="Liep D."/>
            <person name="Gordon J."/>
        </authorList>
    </citation>
    <scope>NUCLEOTIDE SEQUENCE</scope>
    <source>
        <strain evidence="5">DSM 1402</strain>
    </source>
</reference>
<dbReference type="Proteomes" id="UP000005798">
    <property type="component" value="Unassembled WGS sequence"/>
</dbReference>
<dbReference type="AlphaFoldDB" id="B0N0F1"/>
<comment type="similarity">
    <text evidence="1">Belongs to the glycosyltransferase 2 family.</text>
</comment>
<dbReference type="PANTHER" id="PTHR43685">
    <property type="entry name" value="GLYCOSYLTRANSFERASE"/>
    <property type="match status" value="1"/>
</dbReference>
<evidence type="ECO:0000256" key="2">
    <source>
        <dbReference type="ARBA" id="ARBA00022676"/>
    </source>
</evidence>
<evidence type="ECO:0000313" key="6">
    <source>
        <dbReference type="Proteomes" id="UP000005798"/>
    </source>
</evidence>
<keyword evidence="6" id="KW-1185">Reference proteome</keyword>
<proteinExistence type="inferred from homology"/>
<dbReference type="EMBL" id="ABFX02000002">
    <property type="protein sequence ID" value="EDS20143.1"/>
    <property type="molecule type" value="Genomic_DNA"/>
</dbReference>